<evidence type="ECO:0000313" key="5">
    <source>
        <dbReference type="Proteomes" id="UP000324241"/>
    </source>
</evidence>
<reference evidence="4 5" key="1">
    <citation type="submission" date="2019-08" db="EMBL/GenBank/DDBJ databases">
        <title>The genome sequence of a newly discovered highly antifungal drug resistant Aspergillus species, Aspergillus tanneri NIH 1004.</title>
        <authorList>
            <person name="Mounaud S."/>
            <person name="Singh I."/>
            <person name="Joardar V."/>
            <person name="Pakala S."/>
            <person name="Pakala S."/>
            <person name="Venepally P."/>
            <person name="Chung J.K."/>
            <person name="Losada L."/>
            <person name="Nierman W.C."/>
        </authorList>
    </citation>
    <scope>NUCLEOTIDE SEQUENCE [LARGE SCALE GENOMIC DNA]</scope>
    <source>
        <strain evidence="4 5">NIH1004</strain>
    </source>
</reference>
<keyword evidence="2" id="KW-0378">Hydrolase</keyword>
<evidence type="ECO:0000259" key="3">
    <source>
        <dbReference type="Pfam" id="PF00561"/>
    </source>
</evidence>
<dbReference type="EMBL" id="QUQM01000001">
    <property type="protein sequence ID" value="KAA8650350.1"/>
    <property type="molecule type" value="Genomic_DNA"/>
</dbReference>
<comment type="similarity">
    <text evidence="1">Belongs to the peptidase S33 family.</text>
</comment>
<evidence type="ECO:0000313" key="4">
    <source>
        <dbReference type="EMBL" id="KAA8650350.1"/>
    </source>
</evidence>
<dbReference type="InterPro" id="IPR000073">
    <property type="entry name" value="AB_hydrolase_1"/>
</dbReference>
<dbReference type="Proteomes" id="UP000324241">
    <property type="component" value="Unassembled WGS sequence"/>
</dbReference>
<gene>
    <name evidence="4" type="ORF">ATNIH1004_003034</name>
</gene>
<accession>A0A5M9MYA9</accession>
<evidence type="ECO:0000256" key="1">
    <source>
        <dbReference type="ARBA" id="ARBA00010088"/>
    </source>
</evidence>
<dbReference type="GO" id="GO:0016787">
    <property type="term" value="F:hydrolase activity"/>
    <property type="evidence" value="ECO:0007669"/>
    <property type="project" value="UniProtKB-KW"/>
</dbReference>
<dbReference type="InterPro" id="IPR029058">
    <property type="entry name" value="AB_hydrolase_fold"/>
</dbReference>
<proteinExistence type="inferred from homology"/>
<name>A0A5M9MYA9_9EURO</name>
<dbReference type="PANTHER" id="PTHR43248:SF25">
    <property type="entry name" value="AB HYDROLASE-1 DOMAIN-CONTAINING PROTEIN-RELATED"/>
    <property type="match status" value="1"/>
</dbReference>
<dbReference type="AlphaFoldDB" id="A0A5M9MYA9"/>
<dbReference type="VEuPathDB" id="FungiDB:EYZ11_000715"/>
<dbReference type="PANTHER" id="PTHR43248">
    <property type="entry name" value="2-SUCCINYL-6-HYDROXY-2,4-CYCLOHEXADIENE-1-CARBOXYLATE SYNTHASE"/>
    <property type="match status" value="1"/>
</dbReference>
<dbReference type="Gene3D" id="3.40.50.1820">
    <property type="entry name" value="alpha/beta hydrolase"/>
    <property type="match status" value="1"/>
</dbReference>
<feature type="domain" description="AB hydrolase-1" evidence="3">
    <location>
        <begin position="86"/>
        <end position="471"/>
    </location>
</feature>
<organism evidence="4 5">
    <name type="scientific">Aspergillus tanneri</name>
    <dbReference type="NCBI Taxonomy" id="1220188"/>
    <lineage>
        <taxon>Eukaryota</taxon>
        <taxon>Fungi</taxon>
        <taxon>Dikarya</taxon>
        <taxon>Ascomycota</taxon>
        <taxon>Pezizomycotina</taxon>
        <taxon>Eurotiomycetes</taxon>
        <taxon>Eurotiomycetidae</taxon>
        <taxon>Eurotiales</taxon>
        <taxon>Aspergillaceae</taxon>
        <taxon>Aspergillus</taxon>
        <taxon>Aspergillus subgen. Circumdati</taxon>
    </lineage>
</organism>
<sequence length="547" mass="62038">MDEKHLQRDIAWKRHRTLFAPQSKSRFLEYDGELIKWEPCGALNSKPLECSSIDVPIDHFDLKNSGDKTFTIPLIRLRGRSATQNLILNPGGPGGGGFDLIYRLGEQLNTIVGEGFHLLSFDPRGVNSSTPLASCYPDGKTRQELSRVRFHDVVVNSPELYAWTQNFVRACSDTMGEYAKYINTPQTAADMNSILNALGQKDMAYWGFSYGTLLGQTYSGLFPERSKRVVIDGVVDQFEWYEGLYEAEALVDTDAVLDGFFDECIKAGVDNCSLASLATTTEELRDTVLSYMRTLREQPISVYVNNTFYGVLDYDKVWYNGVFPALNKPVLWTSLAEILYNLMQGNATDAFFAYRNENSWQHEASEFVTLNDGVTGPDHWPQDRQSLLDRIVPLVNQSLFGASLNKMYYMRQQWTVPRTHPYVPRKGVKTAHPLLILTTTYDPVCPLMSARSANLAFDGSQIVEIKGYGHCSPVVTSVCATKYLREFLYEGKLPETYTQCEVDSPYFARITESSSGFAQKRFEDPEEERIHLAQLELARKWSQLWLI</sequence>
<dbReference type="GeneID" id="54325736"/>
<dbReference type="RefSeq" id="XP_033429711.1">
    <property type="nucleotide sequence ID" value="XM_033567716.1"/>
</dbReference>
<dbReference type="InterPro" id="IPR051601">
    <property type="entry name" value="Serine_prot/Carboxylest_S33"/>
</dbReference>
<comment type="caution">
    <text evidence="4">The sequence shown here is derived from an EMBL/GenBank/DDBJ whole genome shotgun (WGS) entry which is preliminary data.</text>
</comment>
<dbReference type="SUPFAM" id="SSF53474">
    <property type="entry name" value="alpha/beta-Hydrolases"/>
    <property type="match status" value="1"/>
</dbReference>
<protein>
    <recommendedName>
        <fullName evidence="3">AB hydrolase-1 domain-containing protein</fullName>
    </recommendedName>
</protein>
<dbReference type="OrthoDB" id="425534at2759"/>
<dbReference type="Pfam" id="PF00561">
    <property type="entry name" value="Abhydrolase_1"/>
    <property type="match status" value="1"/>
</dbReference>
<evidence type="ECO:0000256" key="2">
    <source>
        <dbReference type="ARBA" id="ARBA00022801"/>
    </source>
</evidence>